<name>A0A5C8KVE7_9GAMM</name>
<evidence type="ECO:0000256" key="2">
    <source>
        <dbReference type="ARBA" id="ARBA00022723"/>
    </source>
</evidence>
<dbReference type="InterPro" id="IPR053138">
    <property type="entry name" value="N-alpha-Ac-DABA_deacetylase"/>
</dbReference>
<dbReference type="CDD" id="cd06251">
    <property type="entry name" value="M14_ASTE_ASPA-like"/>
    <property type="match status" value="1"/>
</dbReference>
<evidence type="ECO:0000313" key="8">
    <source>
        <dbReference type="EMBL" id="TXK66024.1"/>
    </source>
</evidence>
<keyword evidence="4" id="KW-0862">Zinc</keyword>
<evidence type="ECO:0000256" key="3">
    <source>
        <dbReference type="ARBA" id="ARBA00022801"/>
    </source>
</evidence>
<feature type="compositionally biased region" description="Basic and acidic residues" evidence="5">
    <location>
        <begin position="398"/>
        <end position="415"/>
    </location>
</feature>
<dbReference type="PANTHER" id="PTHR37326:SF1">
    <property type="entry name" value="BLL3975 PROTEIN"/>
    <property type="match status" value="1"/>
</dbReference>
<dbReference type="OrthoDB" id="9782876at2"/>
<evidence type="ECO:0000256" key="5">
    <source>
        <dbReference type="SAM" id="MobiDB-lite"/>
    </source>
</evidence>
<comment type="caution">
    <text evidence="8">The sequence shown here is derived from an EMBL/GenBank/DDBJ whole genome shotgun (WGS) entry which is preliminary data.</text>
</comment>
<reference evidence="8 9" key="1">
    <citation type="submission" date="2019-08" db="EMBL/GenBank/DDBJ databases">
        <authorList>
            <person name="Karlyshev A.V."/>
        </authorList>
    </citation>
    <scope>NUCLEOTIDE SEQUENCE [LARGE SCALE GENOMIC DNA]</scope>
    <source>
        <strain evidence="8 9">Alg18-2.2</strain>
    </source>
</reference>
<keyword evidence="9" id="KW-1185">Reference proteome</keyword>
<dbReference type="InterPro" id="IPR055438">
    <property type="entry name" value="AstE_AspA_cat"/>
</dbReference>
<keyword evidence="6" id="KW-0732">Signal</keyword>
<feature type="region of interest" description="Disordered" evidence="5">
    <location>
        <begin position="390"/>
        <end position="437"/>
    </location>
</feature>
<dbReference type="Pfam" id="PF24827">
    <property type="entry name" value="AstE_AspA_cat"/>
    <property type="match status" value="1"/>
</dbReference>
<feature type="domain" description="Succinylglutamate desuccinylase/Aspartoacylase catalytic" evidence="7">
    <location>
        <begin position="111"/>
        <end position="288"/>
    </location>
</feature>
<evidence type="ECO:0000256" key="4">
    <source>
        <dbReference type="ARBA" id="ARBA00022833"/>
    </source>
</evidence>
<feature type="chain" id="PRO_5023003315" evidence="6">
    <location>
        <begin position="23"/>
        <end position="497"/>
    </location>
</feature>
<dbReference type="Proteomes" id="UP000321248">
    <property type="component" value="Unassembled WGS sequence"/>
</dbReference>
<dbReference type="GO" id="GO:0016788">
    <property type="term" value="F:hydrolase activity, acting on ester bonds"/>
    <property type="evidence" value="ECO:0007669"/>
    <property type="project" value="InterPro"/>
</dbReference>
<comment type="cofactor">
    <cofactor evidence="1">
        <name>Zn(2+)</name>
        <dbReference type="ChEBI" id="CHEBI:29105"/>
    </cofactor>
</comment>
<organism evidence="8 9">
    <name type="scientific">Alkalisalibacterium limincola</name>
    <dbReference type="NCBI Taxonomy" id="2699169"/>
    <lineage>
        <taxon>Bacteria</taxon>
        <taxon>Pseudomonadati</taxon>
        <taxon>Pseudomonadota</taxon>
        <taxon>Gammaproteobacteria</taxon>
        <taxon>Lysobacterales</taxon>
        <taxon>Lysobacteraceae</taxon>
        <taxon>Alkalisalibacterium</taxon>
    </lineage>
</organism>
<feature type="signal peptide" evidence="6">
    <location>
        <begin position="1"/>
        <end position="22"/>
    </location>
</feature>
<dbReference type="GO" id="GO:0046872">
    <property type="term" value="F:metal ion binding"/>
    <property type="evidence" value="ECO:0007669"/>
    <property type="project" value="UniProtKB-KW"/>
</dbReference>
<feature type="region of interest" description="Disordered" evidence="5">
    <location>
        <begin position="33"/>
        <end position="64"/>
    </location>
</feature>
<evidence type="ECO:0000259" key="7">
    <source>
        <dbReference type="Pfam" id="PF24827"/>
    </source>
</evidence>
<evidence type="ECO:0000313" key="9">
    <source>
        <dbReference type="Proteomes" id="UP000321248"/>
    </source>
</evidence>
<dbReference type="AlphaFoldDB" id="A0A5C8KVE7"/>
<gene>
    <name evidence="8" type="ORF">FU658_02920</name>
</gene>
<accession>A0A5C8KVE7</accession>
<dbReference type="PANTHER" id="PTHR37326">
    <property type="entry name" value="BLL3975 PROTEIN"/>
    <property type="match status" value="1"/>
</dbReference>
<dbReference type="Gene3D" id="3.40.630.10">
    <property type="entry name" value="Zn peptidases"/>
    <property type="match status" value="1"/>
</dbReference>
<keyword evidence="3" id="KW-0378">Hydrolase</keyword>
<sequence length="497" mass="53313">MSTCRFAAVVALALGLGSPALALDAAEDVIAPPEDAGRLPMQREPVETDPARLDLPPPPEAGEAGQVEPLVMLDDIVLPGTRAMLSWNSSQNFAGNDVSVPVIVAHGARTGPALCLTAGIHGDEINGIEIVRRVVNAVHPERLSGTVIGVPVVNLFGYQRNSRYLPDRRDLNRFFPGSATGSIASRIAHSFFQNVVEHCDVLIDFHTGSFDRANLPQVRSDLRNARVLEFTRAFGATVVLHSRGSPGMLRHAATQAGVPAVTFEVGAPTRLEPEEIDVAVRSVKALLHNLGMEDIDAGELEPQPVFLVSRWIRADSGGLLVSQVQLGDQVEKGQELGRVVDPLRNTEDPIVSPVRGRVIGQAQNQQVLPGFAVYHLGEETSEQRAVHDAAAGRNETPPSERVRCPRTRVPTEGRRHGSAARVSQRKRGPLGPLLRSRPTGWVRSACAGRRPGNGPAAAPGHAGRTCAGEPRYWSGCDRRGTLPSPCCACPSGRRGWH</sequence>
<dbReference type="SUPFAM" id="SSF53187">
    <property type="entry name" value="Zn-dependent exopeptidases"/>
    <property type="match status" value="1"/>
</dbReference>
<keyword evidence="2" id="KW-0479">Metal-binding</keyword>
<evidence type="ECO:0000256" key="6">
    <source>
        <dbReference type="SAM" id="SignalP"/>
    </source>
</evidence>
<proteinExistence type="predicted"/>
<evidence type="ECO:0000256" key="1">
    <source>
        <dbReference type="ARBA" id="ARBA00001947"/>
    </source>
</evidence>
<protein>
    <submittedName>
        <fullName evidence="8">Succinylglutamate desuccinylase/aspartoacylase family protein</fullName>
    </submittedName>
</protein>
<dbReference type="EMBL" id="VRTS01000001">
    <property type="protein sequence ID" value="TXK66024.1"/>
    <property type="molecule type" value="Genomic_DNA"/>
</dbReference>